<dbReference type="GO" id="GO:0060628">
    <property type="term" value="P:regulation of ER to Golgi vesicle-mediated transport"/>
    <property type="evidence" value="ECO:0007669"/>
    <property type="project" value="TreeGrafter"/>
</dbReference>
<dbReference type="AlphaFoldDB" id="A0AAP0RBE5"/>
<accession>A0AAP0RBE5</accession>
<dbReference type="EMBL" id="JBBPBK010000012">
    <property type="protein sequence ID" value="KAK9274040.1"/>
    <property type="molecule type" value="Genomic_DNA"/>
</dbReference>
<dbReference type="GO" id="GO:0006890">
    <property type="term" value="P:retrograde vesicle-mediated transport, Golgi to endoplasmic reticulum"/>
    <property type="evidence" value="ECO:0007669"/>
    <property type="project" value="InterPro"/>
</dbReference>
<dbReference type="Gene3D" id="1.20.58.670">
    <property type="entry name" value="Dsl1p vesicle tethering complex, Tip20p subunit, domain D"/>
    <property type="match status" value="1"/>
</dbReference>
<dbReference type="InterPro" id="IPR042044">
    <property type="entry name" value="EXOC6PINT-1/Sec15/Tip20_C_dom2"/>
</dbReference>
<evidence type="ECO:0000313" key="2">
    <source>
        <dbReference type="Proteomes" id="UP001415857"/>
    </source>
</evidence>
<evidence type="ECO:0008006" key="3">
    <source>
        <dbReference type="Google" id="ProtNLM"/>
    </source>
</evidence>
<dbReference type="PANTHER" id="PTHR13520:SF0">
    <property type="entry name" value="RAD50-INTERACTING PROTEIN 1"/>
    <property type="match status" value="1"/>
</dbReference>
<protein>
    <recommendedName>
        <fullName evidence="3">RINT1-like protein MAG2L</fullName>
    </recommendedName>
</protein>
<reference evidence="1 2" key="1">
    <citation type="journal article" date="2024" name="Plant J.">
        <title>Genome sequences and population genomics reveal climatic adaptation and genomic divergence between two closely related sweetgum species.</title>
        <authorList>
            <person name="Xu W.Q."/>
            <person name="Ren C.Q."/>
            <person name="Zhang X.Y."/>
            <person name="Comes H.P."/>
            <person name="Liu X.H."/>
            <person name="Li Y.G."/>
            <person name="Kettle C.J."/>
            <person name="Jalonen R."/>
            <person name="Gaisberger H."/>
            <person name="Ma Y.Z."/>
            <person name="Qiu Y.X."/>
        </authorList>
    </citation>
    <scope>NUCLEOTIDE SEQUENCE [LARGE SCALE GENOMIC DNA]</scope>
    <source>
        <strain evidence="1">Hangzhou</strain>
    </source>
</reference>
<dbReference type="Proteomes" id="UP001415857">
    <property type="component" value="Unassembled WGS sequence"/>
</dbReference>
<dbReference type="InterPro" id="IPR007528">
    <property type="entry name" value="RINT1_Tip20"/>
</dbReference>
<keyword evidence="2" id="KW-1185">Reference proteome</keyword>
<comment type="caution">
    <text evidence="1">The sequence shown here is derived from an EMBL/GenBank/DDBJ whole genome shotgun (WGS) entry which is preliminary data.</text>
</comment>
<proteinExistence type="predicted"/>
<dbReference type="GO" id="GO:0006888">
    <property type="term" value="P:endoplasmic reticulum to Golgi vesicle-mediated transport"/>
    <property type="evidence" value="ECO:0007669"/>
    <property type="project" value="InterPro"/>
</dbReference>
<dbReference type="Pfam" id="PF04437">
    <property type="entry name" value="RINT1_TIP1"/>
    <property type="match status" value="1"/>
</dbReference>
<organism evidence="1 2">
    <name type="scientific">Liquidambar formosana</name>
    <name type="common">Formosan gum</name>
    <dbReference type="NCBI Taxonomy" id="63359"/>
    <lineage>
        <taxon>Eukaryota</taxon>
        <taxon>Viridiplantae</taxon>
        <taxon>Streptophyta</taxon>
        <taxon>Embryophyta</taxon>
        <taxon>Tracheophyta</taxon>
        <taxon>Spermatophyta</taxon>
        <taxon>Magnoliopsida</taxon>
        <taxon>eudicotyledons</taxon>
        <taxon>Gunneridae</taxon>
        <taxon>Pentapetalae</taxon>
        <taxon>Saxifragales</taxon>
        <taxon>Altingiaceae</taxon>
        <taxon>Liquidambar</taxon>
    </lineage>
</organism>
<name>A0AAP0RBE5_LIQFO</name>
<sequence length="818" mass="93981">MEPPLVLPNHRDLSPHLSRFLDDHFSSHQDLSTAFDLETQLSENYADLNSGLAGLQKNLTKLVVSWISRSFTAKSALHRLSLNVHNLGLYTSQYGIGSKKMRRFLGEELPQLAKEVRRIETVRNYAETTLELEALVGDLEDAVFCIMNRHAGSMFSVNLSYPSNSVDSGAKQERLLQAVKAMNDIEDVLINVTESQPQWHHLPKSVDTRVDKVLAVLRPQVLAEHRALLASLGWPPKLLTSNIDIGQISELQNPLLLMQGDKRKSYSQSFLTLCALQHLQTRREDRKLNLLVQKEYKIGLWAIDEMVSPIASQTEYHFLKWVDQPEFIFALVYRITSDLVLGVDLVLQPLIDRARLVSYSAKEAWVFAMVRMLAGFLAKRVFSVLAERYKEKHLKSEVISSWLHLIDLIVTFDKRMQSLLNSEPESFEGFSKGISVLSVSCDRPDWIDIWAKMELKDAWKKLKVELKDERAWLANIKHGVEFHVDGELDQFLLSTREDHKAPLIAESAIKIAWEMIERCQTLQTVSLRIQFIRSTAASFFWYFFNVLLLRCKRPEFPSDYPDDDALVRICGSINAARYIESKLQEWSDDVNLLEMRIAENGSNIHMKDDVSHNTVFFSEEIKALAELQTNWLMEILTDLLRQFEILSWEYVQNREYFEQVQEDLSPVSVSATMDLAVSTNVVEALDALRSELQVIEMSLNAKDFLDLWRSVADGLDHFILGSILASDINFSDEGVNQFGTDMQALFLVFQPFCVRPEAFFPCIRDSLKLLKLDKEEAKLLQVDLSGDKTRIKSEHFCRVSHLSFDQVEKILRMRKFEI</sequence>
<dbReference type="GO" id="GO:0070939">
    <property type="term" value="C:Dsl1/NZR complex"/>
    <property type="evidence" value="ECO:0007669"/>
    <property type="project" value="InterPro"/>
</dbReference>
<dbReference type="PROSITE" id="PS51386">
    <property type="entry name" value="RINT1_TIP20"/>
    <property type="match status" value="1"/>
</dbReference>
<evidence type="ECO:0000313" key="1">
    <source>
        <dbReference type="EMBL" id="KAK9274040.1"/>
    </source>
</evidence>
<gene>
    <name evidence="1" type="ORF">L1049_018854</name>
</gene>
<dbReference type="PANTHER" id="PTHR13520">
    <property type="entry name" value="RAD50-INTERACTING PROTEIN 1 RINT-1"/>
    <property type="match status" value="1"/>
</dbReference>